<dbReference type="SUPFAM" id="SSF52540">
    <property type="entry name" value="P-loop containing nucleoside triphosphate hydrolases"/>
    <property type="match status" value="1"/>
</dbReference>
<evidence type="ECO:0000256" key="3">
    <source>
        <dbReference type="ARBA" id="ARBA00022741"/>
    </source>
</evidence>
<evidence type="ECO:0000259" key="6">
    <source>
        <dbReference type="PROSITE" id="PS50893"/>
    </source>
</evidence>
<dbReference type="STRING" id="479433.Caci_4522"/>
<keyword evidence="2" id="KW-0813">Transport</keyword>
<dbReference type="GO" id="GO:0015833">
    <property type="term" value="P:peptide transport"/>
    <property type="evidence" value="ECO:0007669"/>
    <property type="project" value="InterPro"/>
</dbReference>
<dbReference type="InterPro" id="IPR050319">
    <property type="entry name" value="ABC_transp_ATP-bind"/>
</dbReference>
<dbReference type="Gene3D" id="3.40.50.300">
    <property type="entry name" value="P-loop containing nucleotide triphosphate hydrolases"/>
    <property type="match status" value="1"/>
</dbReference>
<dbReference type="Pfam" id="PF08352">
    <property type="entry name" value="oligo_HPY"/>
    <property type="match status" value="1"/>
</dbReference>
<keyword evidence="8" id="KW-1185">Reference proteome</keyword>
<dbReference type="Proteomes" id="UP000000851">
    <property type="component" value="Chromosome"/>
</dbReference>
<evidence type="ECO:0000256" key="4">
    <source>
        <dbReference type="ARBA" id="ARBA00022840"/>
    </source>
</evidence>
<dbReference type="GO" id="GO:0016887">
    <property type="term" value="F:ATP hydrolysis activity"/>
    <property type="evidence" value="ECO:0007669"/>
    <property type="project" value="InterPro"/>
</dbReference>
<keyword evidence="4" id="KW-0067">ATP-binding</keyword>
<dbReference type="EMBL" id="CP001700">
    <property type="protein sequence ID" value="ACU73385.1"/>
    <property type="molecule type" value="Genomic_DNA"/>
</dbReference>
<accession>C7PWD7</accession>
<keyword evidence="3" id="KW-0547">Nucleotide-binding</keyword>
<dbReference type="PANTHER" id="PTHR43776">
    <property type="entry name" value="TRANSPORT ATP-BINDING PROTEIN"/>
    <property type="match status" value="1"/>
</dbReference>
<dbReference type="GO" id="GO:0055085">
    <property type="term" value="P:transmembrane transport"/>
    <property type="evidence" value="ECO:0007669"/>
    <property type="project" value="UniProtKB-ARBA"/>
</dbReference>
<proteinExistence type="inferred from homology"/>
<dbReference type="InterPro" id="IPR003593">
    <property type="entry name" value="AAA+_ATPase"/>
</dbReference>
<name>C7PWD7_CATAD</name>
<sequence length="377" mass="39936">MIQARGITRTYQTHGAFTGARTVPALRGVDFTLPDGGAVSFIGESGCGKTTLGKILTGLETFDGGELIVDGVALSGLKPRQREKYFRRIQMIHQDPYSALNPTRTVEATLRDPLRMRAKERGASGGGGGDGEGEGGWRARAAELLTLVGLEPAAVLPKYPHQLSGGQRQRVVIARALTVDPEVLIADEAVSMIDVSMRLGILKLLRDLRSRLGISLVFITHDVATARYVGEGGELHVIYRGEVVERGLTDEVILAPVHPYTQCLLSAVPIMRGLEEPGPDRTAPTTALDERTPTPGCLFEPRCPFAQDQCAEKHPVLVPFGLDAVGESGAVGESNAAAAGPATDTGSENGSESGHVHACFYPESRRVVGVEVGAGSA</sequence>
<dbReference type="NCBIfam" id="TIGR01727">
    <property type="entry name" value="oligo_HPY"/>
    <property type="match status" value="1"/>
</dbReference>
<dbReference type="PROSITE" id="PS50893">
    <property type="entry name" value="ABC_TRANSPORTER_2"/>
    <property type="match status" value="1"/>
</dbReference>
<comment type="similarity">
    <text evidence="1">Belongs to the ABC transporter superfamily.</text>
</comment>
<dbReference type="InterPro" id="IPR027417">
    <property type="entry name" value="P-loop_NTPase"/>
</dbReference>
<dbReference type="Pfam" id="PF00005">
    <property type="entry name" value="ABC_tran"/>
    <property type="match status" value="1"/>
</dbReference>
<dbReference type="InterPro" id="IPR013563">
    <property type="entry name" value="Oligopep_ABC_C"/>
</dbReference>
<feature type="domain" description="ABC transporter" evidence="6">
    <location>
        <begin position="2"/>
        <end position="265"/>
    </location>
</feature>
<evidence type="ECO:0000256" key="1">
    <source>
        <dbReference type="ARBA" id="ARBA00005417"/>
    </source>
</evidence>
<reference evidence="7 8" key="1">
    <citation type="journal article" date="2009" name="Stand. Genomic Sci.">
        <title>Complete genome sequence of Catenulispora acidiphila type strain (ID 139908).</title>
        <authorList>
            <person name="Copeland A."/>
            <person name="Lapidus A."/>
            <person name="Glavina Del Rio T."/>
            <person name="Nolan M."/>
            <person name="Lucas S."/>
            <person name="Chen F."/>
            <person name="Tice H."/>
            <person name="Cheng J.F."/>
            <person name="Bruce D."/>
            <person name="Goodwin L."/>
            <person name="Pitluck S."/>
            <person name="Mikhailova N."/>
            <person name="Pati A."/>
            <person name="Ivanova N."/>
            <person name="Mavromatis K."/>
            <person name="Chen A."/>
            <person name="Palaniappan K."/>
            <person name="Chain P."/>
            <person name="Land M."/>
            <person name="Hauser L."/>
            <person name="Chang Y.J."/>
            <person name="Jeffries C.D."/>
            <person name="Chertkov O."/>
            <person name="Brettin T."/>
            <person name="Detter J.C."/>
            <person name="Han C."/>
            <person name="Ali Z."/>
            <person name="Tindall B.J."/>
            <person name="Goker M."/>
            <person name="Bristow J."/>
            <person name="Eisen J.A."/>
            <person name="Markowitz V."/>
            <person name="Hugenholtz P."/>
            <person name="Kyrpides N.C."/>
            <person name="Klenk H.P."/>
        </authorList>
    </citation>
    <scope>NUCLEOTIDE SEQUENCE [LARGE SCALE GENOMIC DNA]</scope>
    <source>
        <strain evidence="8">DSM 44928 / JCM 14897 / NBRC 102108 / NRRL B-24433 / ID139908</strain>
    </source>
</reference>
<dbReference type="PANTHER" id="PTHR43776:SF7">
    <property type="entry name" value="D,D-DIPEPTIDE TRANSPORT ATP-BINDING PROTEIN DDPF-RELATED"/>
    <property type="match status" value="1"/>
</dbReference>
<dbReference type="InterPro" id="IPR017871">
    <property type="entry name" value="ABC_transporter-like_CS"/>
</dbReference>
<dbReference type="RefSeq" id="WP_015793114.1">
    <property type="nucleotide sequence ID" value="NC_013131.1"/>
</dbReference>
<dbReference type="SMART" id="SM00382">
    <property type="entry name" value="AAA"/>
    <property type="match status" value="1"/>
</dbReference>
<dbReference type="InterPro" id="IPR003439">
    <property type="entry name" value="ABC_transporter-like_ATP-bd"/>
</dbReference>
<gene>
    <name evidence="7" type="ordered locus">Caci_4522</name>
</gene>
<dbReference type="eggNOG" id="COG4608">
    <property type="taxonomic scope" value="Bacteria"/>
</dbReference>
<protein>
    <submittedName>
        <fullName evidence="7">Oligopeptide/dipeptide ABC transporter, ATPase subunit</fullName>
    </submittedName>
</protein>
<evidence type="ECO:0000256" key="5">
    <source>
        <dbReference type="SAM" id="MobiDB-lite"/>
    </source>
</evidence>
<dbReference type="KEGG" id="cai:Caci_4522"/>
<evidence type="ECO:0000313" key="8">
    <source>
        <dbReference type="Proteomes" id="UP000000851"/>
    </source>
</evidence>
<evidence type="ECO:0000256" key="2">
    <source>
        <dbReference type="ARBA" id="ARBA00022448"/>
    </source>
</evidence>
<dbReference type="OrthoDB" id="2986442at2"/>
<dbReference type="HOGENOM" id="CLU_000604_1_23_11"/>
<feature type="region of interest" description="Disordered" evidence="5">
    <location>
        <begin position="333"/>
        <end position="354"/>
    </location>
</feature>
<evidence type="ECO:0000313" key="7">
    <source>
        <dbReference type="EMBL" id="ACU73385.1"/>
    </source>
</evidence>
<dbReference type="PROSITE" id="PS00211">
    <property type="entry name" value="ABC_TRANSPORTER_1"/>
    <property type="match status" value="1"/>
</dbReference>
<dbReference type="InParanoid" id="C7PWD7"/>
<dbReference type="GO" id="GO:0005524">
    <property type="term" value="F:ATP binding"/>
    <property type="evidence" value="ECO:0007669"/>
    <property type="project" value="UniProtKB-KW"/>
</dbReference>
<dbReference type="CDD" id="cd03257">
    <property type="entry name" value="ABC_NikE_OppD_transporters"/>
    <property type="match status" value="1"/>
</dbReference>
<dbReference type="AlphaFoldDB" id="C7PWD7"/>
<organism evidence="7 8">
    <name type="scientific">Catenulispora acidiphila (strain DSM 44928 / JCM 14897 / NBRC 102108 / NRRL B-24433 / ID139908)</name>
    <dbReference type="NCBI Taxonomy" id="479433"/>
    <lineage>
        <taxon>Bacteria</taxon>
        <taxon>Bacillati</taxon>
        <taxon>Actinomycetota</taxon>
        <taxon>Actinomycetes</taxon>
        <taxon>Catenulisporales</taxon>
        <taxon>Catenulisporaceae</taxon>
        <taxon>Catenulispora</taxon>
    </lineage>
</organism>